<protein>
    <submittedName>
        <fullName evidence="1">Uncharacterized protein</fullName>
    </submittedName>
</protein>
<gene>
    <name evidence="1" type="ORF">BJ875DRAFT_446615</name>
</gene>
<dbReference type="EMBL" id="MU251872">
    <property type="protein sequence ID" value="KAG9228719.1"/>
    <property type="molecule type" value="Genomic_DNA"/>
</dbReference>
<name>A0A9P8BZY6_9HELO</name>
<dbReference type="Proteomes" id="UP000824998">
    <property type="component" value="Unassembled WGS sequence"/>
</dbReference>
<organism evidence="1 2">
    <name type="scientific">Amylocarpus encephaloides</name>
    <dbReference type="NCBI Taxonomy" id="45428"/>
    <lineage>
        <taxon>Eukaryota</taxon>
        <taxon>Fungi</taxon>
        <taxon>Dikarya</taxon>
        <taxon>Ascomycota</taxon>
        <taxon>Pezizomycotina</taxon>
        <taxon>Leotiomycetes</taxon>
        <taxon>Helotiales</taxon>
        <taxon>Helotiales incertae sedis</taxon>
        <taxon>Amylocarpus</taxon>
    </lineage>
</organism>
<reference evidence="1" key="1">
    <citation type="journal article" date="2021" name="IMA Fungus">
        <title>Genomic characterization of three marine fungi, including Emericellopsis atlantica sp. nov. with signatures of a generalist lifestyle and marine biomass degradation.</title>
        <authorList>
            <person name="Hagestad O.C."/>
            <person name="Hou L."/>
            <person name="Andersen J.H."/>
            <person name="Hansen E.H."/>
            <person name="Altermark B."/>
            <person name="Li C."/>
            <person name="Kuhnert E."/>
            <person name="Cox R.J."/>
            <person name="Crous P.W."/>
            <person name="Spatafora J.W."/>
            <person name="Lail K."/>
            <person name="Amirebrahimi M."/>
            <person name="Lipzen A."/>
            <person name="Pangilinan J."/>
            <person name="Andreopoulos W."/>
            <person name="Hayes R.D."/>
            <person name="Ng V."/>
            <person name="Grigoriev I.V."/>
            <person name="Jackson S.A."/>
            <person name="Sutton T.D.S."/>
            <person name="Dobson A.D.W."/>
            <person name="Rama T."/>
        </authorList>
    </citation>
    <scope>NUCLEOTIDE SEQUENCE</scope>
    <source>
        <strain evidence="1">TRa018bII</strain>
    </source>
</reference>
<comment type="caution">
    <text evidence="1">The sequence shown here is derived from an EMBL/GenBank/DDBJ whole genome shotgun (WGS) entry which is preliminary data.</text>
</comment>
<accession>A0A9P8BZY6</accession>
<evidence type="ECO:0000313" key="1">
    <source>
        <dbReference type="EMBL" id="KAG9228719.1"/>
    </source>
</evidence>
<dbReference type="AlphaFoldDB" id="A0A9P8BZY6"/>
<keyword evidence="2" id="KW-1185">Reference proteome</keyword>
<evidence type="ECO:0000313" key="2">
    <source>
        <dbReference type="Proteomes" id="UP000824998"/>
    </source>
</evidence>
<sequence>MPSFLKGILHLVLKDSKKFRRLHSSGTRRIAEVARSTTTALAKLDHRYLAIPPLFSTEFNSFTIELYHGVTPHDGSEARNLPLRGAASFIISEAYCLITSTSFLTQSRNTNRLTLIHDQTNRMTVFEVVSSILQGLTVQYNYVQHNPTHEIYTETPENILAFLPKVSDEKFKANEPAIPGDCWNVEGHKRGQFDPKDSI</sequence>
<proteinExistence type="predicted"/>